<dbReference type="SUPFAM" id="SSF50249">
    <property type="entry name" value="Nucleic acid-binding proteins"/>
    <property type="match status" value="1"/>
</dbReference>
<evidence type="ECO:0000256" key="10">
    <source>
        <dbReference type="ARBA" id="ARBA00022842"/>
    </source>
</evidence>
<sequence>MLVPVNWLKEYVNVNVDVDELADKMTMSGSNVEEVKQWGEGLDKIIVGKITKIDVHPRADKLVIAQVTTGNKSLQIVTGAQNVEEGNLIPIAVEGTKLPNGMVIEETDFRGELSQGMMCSPDELGIPKHMIPEEFKDGIWILDPGAPIGAMLTEVIPVAEKVIEFEITSNRPDCLSVLGLARETAATLDTETKFPAITLKEEGVDWKKESKVAIEDLEGCSRYTARRISNVKIGPSPQWMQQRLIQAGIRPISNVVDITNYVMLETGQPLHAFDADKIKDQHIIVRQAKDGEIFKTLDGVERNLTSEMTLIADSQGALGIAGVMGGEESEVTKDTHTIILESANFNQERIRKTSQLLGLRTEASSRFEKGMDPEGCLLASNRACQLIEELDVGVIDKGVLDEYPNPVKQMKTTLRPDRVNALLGTDLSVEEMVRILNKLEIQSKVVGDKINLTVPTFRKDLQQEADFIEEIGRIYGFDKIKPTLMKGDIMVGGLSERQKMEERIKNALISCGCFESLTYSFVSPSSVDAIRIAPGSFKRDFVKLLNPLGDETSVMRTTIVPNMMEVMARNIHRNVTEGRFFEIGNVFYAKMGEENALPLEVRELVIGSFGKEEDFFALKGVVQFLLTKIGIDEVVYEAETNHPSYHPGRCATIYAKGKLLGNLGEIHPKVGQQYDLDKERCYIAELNADLLLDMASVAPQYKALPKYPSIVRDLALVLEETIPVKAIEDILKEHGGEWMESFQLFDIYQGDQIGKGLKSVAYTMTFRHPERTLKDGEVDGIIKNVVKVLEESTGAELRA</sequence>
<dbReference type="RefSeq" id="WP_093310329.1">
    <property type="nucleotide sequence ID" value="NZ_FNPV01000001.1"/>
</dbReference>
<keyword evidence="6 15" id="KW-0436">Ligase</keyword>
<dbReference type="InterPro" id="IPR005147">
    <property type="entry name" value="tRNA_synthase_B5-dom"/>
</dbReference>
<keyword evidence="13 15" id="KW-0030">Aminoacyl-tRNA synthetase</keyword>
<dbReference type="GO" id="GO:0009328">
    <property type="term" value="C:phenylalanine-tRNA ligase complex"/>
    <property type="evidence" value="ECO:0007669"/>
    <property type="project" value="TreeGrafter"/>
</dbReference>
<dbReference type="FunFam" id="3.30.70.380:FF:000001">
    <property type="entry name" value="Phenylalanine--tRNA ligase beta subunit"/>
    <property type="match status" value="1"/>
</dbReference>
<dbReference type="GO" id="GO:0016740">
    <property type="term" value="F:transferase activity"/>
    <property type="evidence" value="ECO:0007669"/>
    <property type="project" value="UniProtKB-ARBA"/>
</dbReference>
<keyword evidence="10 15" id="KW-0460">Magnesium</keyword>
<evidence type="ECO:0000256" key="12">
    <source>
        <dbReference type="ARBA" id="ARBA00022917"/>
    </source>
</evidence>
<proteinExistence type="inferred from homology"/>
<dbReference type="InterPro" id="IPR036690">
    <property type="entry name" value="Fdx_antiC-bd_sf"/>
</dbReference>
<dbReference type="PROSITE" id="PS51447">
    <property type="entry name" value="FDX_ACB"/>
    <property type="match status" value="1"/>
</dbReference>
<dbReference type="SMART" id="SM00873">
    <property type="entry name" value="B3_4"/>
    <property type="match status" value="1"/>
</dbReference>
<keyword evidence="4 15" id="KW-0963">Cytoplasm</keyword>
<evidence type="ECO:0000256" key="16">
    <source>
        <dbReference type="PROSITE-ProRule" id="PRU00209"/>
    </source>
</evidence>
<keyword evidence="12 15" id="KW-0648">Protein biosynthesis</keyword>
<dbReference type="PROSITE" id="PS50886">
    <property type="entry name" value="TRBD"/>
    <property type="match status" value="1"/>
</dbReference>
<evidence type="ECO:0000259" key="18">
    <source>
        <dbReference type="PROSITE" id="PS51447"/>
    </source>
</evidence>
<comment type="similarity">
    <text evidence="2 15">Belongs to the phenylalanyl-tRNA synthetase beta subunit family. Type 1 subfamily.</text>
</comment>
<evidence type="ECO:0000256" key="3">
    <source>
        <dbReference type="ARBA" id="ARBA00011209"/>
    </source>
</evidence>
<dbReference type="HAMAP" id="MF_00283">
    <property type="entry name" value="Phe_tRNA_synth_beta1"/>
    <property type="match status" value="1"/>
</dbReference>
<keyword evidence="21" id="KW-1185">Reference proteome</keyword>
<dbReference type="SMART" id="SM00896">
    <property type="entry name" value="FDX-ACB"/>
    <property type="match status" value="1"/>
</dbReference>
<dbReference type="SMART" id="SM00874">
    <property type="entry name" value="B5"/>
    <property type="match status" value="1"/>
</dbReference>
<keyword evidence="7 15" id="KW-0479">Metal-binding</keyword>
<dbReference type="InterPro" id="IPR005146">
    <property type="entry name" value="B3/B4_tRNA-bd"/>
</dbReference>
<evidence type="ECO:0000259" key="17">
    <source>
        <dbReference type="PROSITE" id="PS50886"/>
    </source>
</evidence>
<dbReference type="GO" id="GO:0005524">
    <property type="term" value="F:ATP binding"/>
    <property type="evidence" value="ECO:0007669"/>
    <property type="project" value="UniProtKB-UniRule"/>
</dbReference>
<dbReference type="InterPro" id="IPR012340">
    <property type="entry name" value="NA-bd_OB-fold"/>
</dbReference>
<dbReference type="InterPro" id="IPR033714">
    <property type="entry name" value="tRNA_bind_bactPheRS"/>
</dbReference>
<reference evidence="20 21" key="1">
    <citation type="submission" date="2016-10" db="EMBL/GenBank/DDBJ databases">
        <authorList>
            <person name="de Groot N.N."/>
        </authorList>
    </citation>
    <scope>NUCLEOTIDE SEQUENCE [LARGE SCALE GENOMIC DNA]</scope>
    <source>
        <strain evidence="20 21">APO</strain>
    </source>
</reference>
<dbReference type="GO" id="GO:0000287">
    <property type="term" value="F:magnesium ion binding"/>
    <property type="evidence" value="ECO:0007669"/>
    <property type="project" value="UniProtKB-UniRule"/>
</dbReference>
<comment type="subunit">
    <text evidence="3 15">Tetramer of two alpha and two beta subunits.</text>
</comment>
<evidence type="ECO:0000256" key="1">
    <source>
        <dbReference type="ARBA" id="ARBA00004496"/>
    </source>
</evidence>
<evidence type="ECO:0000259" key="19">
    <source>
        <dbReference type="PROSITE" id="PS51483"/>
    </source>
</evidence>
<comment type="catalytic activity">
    <reaction evidence="14 15">
        <text>tRNA(Phe) + L-phenylalanine + ATP = L-phenylalanyl-tRNA(Phe) + AMP + diphosphate + H(+)</text>
        <dbReference type="Rhea" id="RHEA:19413"/>
        <dbReference type="Rhea" id="RHEA-COMP:9668"/>
        <dbReference type="Rhea" id="RHEA-COMP:9699"/>
        <dbReference type="ChEBI" id="CHEBI:15378"/>
        <dbReference type="ChEBI" id="CHEBI:30616"/>
        <dbReference type="ChEBI" id="CHEBI:33019"/>
        <dbReference type="ChEBI" id="CHEBI:58095"/>
        <dbReference type="ChEBI" id="CHEBI:78442"/>
        <dbReference type="ChEBI" id="CHEBI:78531"/>
        <dbReference type="ChEBI" id="CHEBI:456215"/>
        <dbReference type="EC" id="6.1.1.20"/>
    </reaction>
</comment>
<dbReference type="Pfam" id="PF03484">
    <property type="entry name" value="B5"/>
    <property type="match status" value="1"/>
</dbReference>
<evidence type="ECO:0000256" key="14">
    <source>
        <dbReference type="ARBA" id="ARBA00049255"/>
    </source>
</evidence>
<dbReference type="Gene3D" id="2.40.50.140">
    <property type="entry name" value="Nucleic acid-binding proteins"/>
    <property type="match status" value="1"/>
</dbReference>
<evidence type="ECO:0000256" key="6">
    <source>
        <dbReference type="ARBA" id="ARBA00022598"/>
    </source>
</evidence>
<dbReference type="InterPro" id="IPR041616">
    <property type="entry name" value="PheRS_beta_core"/>
</dbReference>
<dbReference type="InterPro" id="IPR004532">
    <property type="entry name" value="Phe-tRNA-ligase_IIc_bsu_bact"/>
</dbReference>
<evidence type="ECO:0000313" key="21">
    <source>
        <dbReference type="Proteomes" id="UP000199230"/>
    </source>
</evidence>
<dbReference type="InterPro" id="IPR009061">
    <property type="entry name" value="DNA-bd_dom_put_sf"/>
</dbReference>
<dbReference type="SUPFAM" id="SSF46955">
    <property type="entry name" value="Putative DNA-binding domain"/>
    <property type="match status" value="1"/>
</dbReference>
<dbReference type="STRING" id="159292.SAMN05192546_101338"/>
<dbReference type="Proteomes" id="UP000199230">
    <property type="component" value="Unassembled WGS sequence"/>
</dbReference>
<dbReference type="CDD" id="cd02796">
    <property type="entry name" value="tRNA_bind_bactPheRS"/>
    <property type="match status" value="1"/>
</dbReference>
<keyword evidence="11 16" id="KW-0694">RNA-binding</keyword>
<feature type="domain" description="B5" evidence="19">
    <location>
        <begin position="407"/>
        <end position="482"/>
    </location>
</feature>
<gene>
    <name evidence="15" type="primary">pheT</name>
    <name evidence="20" type="ORF">SAMN05192546_101338</name>
</gene>
<keyword evidence="5 16" id="KW-0820">tRNA-binding</keyword>
<evidence type="ECO:0000256" key="15">
    <source>
        <dbReference type="HAMAP-Rule" id="MF_00283"/>
    </source>
</evidence>
<dbReference type="GO" id="GO:0006432">
    <property type="term" value="P:phenylalanyl-tRNA aminoacylation"/>
    <property type="evidence" value="ECO:0007669"/>
    <property type="project" value="UniProtKB-UniRule"/>
</dbReference>
<dbReference type="PANTHER" id="PTHR10947">
    <property type="entry name" value="PHENYLALANYL-TRNA SYNTHETASE BETA CHAIN AND LEUCINE-RICH REPEAT-CONTAINING PROTEIN 47"/>
    <property type="match status" value="1"/>
</dbReference>
<comment type="subcellular location">
    <subcellularLocation>
        <location evidence="1 15">Cytoplasm</location>
    </subcellularLocation>
</comment>
<dbReference type="Gene3D" id="3.30.70.380">
    <property type="entry name" value="Ferrodoxin-fold anticodon-binding domain"/>
    <property type="match status" value="1"/>
</dbReference>
<dbReference type="InterPro" id="IPR045864">
    <property type="entry name" value="aa-tRNA-synth_II/BPL/LPL"/>
</dbReference>
<dbReference type="CDD" id="cd00769">
    <property type="entry name" value="PheRS_beta_core"/>
    <property type="match status" value="1"/>
</dbReference>
<feature type="binding site" evidence="15">
    <location>
        <position position="469"/>
    </location>
    <ligand>
        <name>Mg(2+)</name>
        <dbReference type="ChEBI" id="CHEBI:18420"/>
        <note>shared with alpha subunit</note>
    </ligand>
</feature>
<comment type="cofactor">
    <cofactor evidence="15">
        <name>Mg(2+)</name>
        <dbReference type="ChEBI" id="CHEBI:18420"/>
    </cofactor>
    <text evidence="15">Binds 2 magnesium ions per tetramer.</text>
</comment>
<dbReference type="OrthoDB" id="9805455at2"/>
<evidence type="ECO:0000256" key="11">
    <source>
        <dbReference type="ARBA" id="ARBA00022884"/>
    </source>
</evidence>
<dbReference type="InterPro" id="IPR002547">
    <property type="entry name" value="tRNA-bd_dom"/>
</dbReference>
<dbReference type="SUPFAM" id="SSF54991">
    <property type="entry name" value="Anticodon-binding domain of PheRS"/>
    <property type="match status" value="1"/>
</dbReference>
<feature type="domain" description="TRNA-binding" evidence="17">
    <location>
        <begin position="39"/>
        <end position="153"/>
    </location>
</feature>
<dbReference type="InterPro" id="IPR020825">
    <property type="entry name" value="Phe-tRNA_synthase-like_B3/B4"/>
</dbReference>
<organism evidence="20 21">
    <name type="scientific">Tindallia californiensis</name>
    <dbReference type="NCBI Taxonomy" id="159292"/>
    <lineage>
        <taxon>Bacteria</taxon>
        <taxon>Bacillati</taxon>
        <taxon>Bacillota</taxon>
        <taxon>Clostridia</taxon>
        <taxon>Peptostreptococcales</taxon>
        <taxon>Tindalliaceae</taxon>
        <taxon>Tindallia</taxon>
    </lineage>
</organism>
<dbReference type="GO" id="GO:0004826">
    <property type="term" value="F:phenylalanine-tRNA ligase activity"/>
    <property type="evidence" value="ECO:0007669"/>
    <property type="project" value="UniProtKB-UniRule"/>
</dbReference>
<accession>A0A1H3IYM9</accession>
<evidence type="ECO:0000256" key="7">
    <source>
        <dbReference type="ARBA" id="ARBA00022723"/>
    </source>
</evidence>
<evidence type="ECO:0000313" key="20">
    <source>
        <dbReference type="EMBL" id="SDY32667.1"/>
    </source>
</evidence>
<dbReference type="FunFam" id="3.50.40.10:FF:000001">
    <property type="entry name" value="Phenylalanine--tRNA ligase beta subunit"/>
    <property type="match status" value="1"/>
</dbReference>
<evidence type="ECO:0000256" key="8">
    <source>
        <dbReference type="ARBA" id="ARBA00022741"/>
    </source>
</evidence>
<dbReference type="Pfam" id="PF03147">
    <property type="entry name" value="FDX-ACB"/>
    <property type="match status" value="1"/>
</dbReference>
<dbReference type="Pfam" id="PF03483">
    <property type="entry name" value="B3_4"/>
    <property type="match status" value="1"/>
</dbReference>
<dbReference type="EC" id="6.1.1.20" evidence="15"/>
<dbReference type="Gene3D" id="3.50.40.10">
    <property type="entry name" value="Phenylalanyl-trna Synthetase, Chain B, domain 3"/>
    <property type="match status" value="1"/>
</dbReference>
<dbReference type="PANTHER" id="PTHR10947:SF0">
    <property type="entry name" value="PHENYLALANINE--TRNA LIGASE BETA SUBUNIT"/>
    <property type="match status" value="1"/>
</dbReference>
<evidence type="ECO:0000256" key="4">
    <source>
        <dbReference type="ARBA" id="ARBA00022490"/>
    </source>
</evidence>
<dbReference type="GO" id="GO:0000049">
    <property type="term" value="F:tRNA binding"/>
    <property type="evidence" value="ECO:0007669"/>
    <property type="project" value="UniProtKB-UniRule"/>
</dbReference>
<dbReference type="Pfam" id="PF01588">
    <property type="entry name" value="tRNA_bind"/>
    <property type="match status" value="1"/>
</dbReference>
<feature type="binding site" evidence="15">
    <location>
        <position position="470"/>
    </location>
    <ligand>
        <name>Mg(2+)</name>
        <dbReference type="ChEBI" id="CHEBI:18420"/>
        <note>shared with alpha subunit</note>
    </ligand>
</feature>
<dbReference type="SUPFAM" id="SSF55681">
    <property type="entry name" value="Class II aaRS and biotin synthetases"/>
    <property type="match status" value="1"/>
</dbReference>
<dbReference type="PROSITE" id="PS51483">
    <property type="entry name" value="B5"/>
    <property type="match status" value="1"/>
</dbReference>
<keyword evidence="8 15" id="KW-0547">Nucleotide-binding</keyword>
<dbReference type="EMBL" id="FNPV01000001">
    <property type="protein sequence ID" value="SDY32667.1"/>
    <property type="molecule type" value="Genomic_DNA"/>
</dbReference>
<dbReference type="SUPFAM" id="SSF56037">
    <property type="entry name" value="PheT/TilS domain"/>
    <property type="match status" value="1"/>
</dbReference>
<feature type="binding site" evidence="15">
    <location>
        <position position="466"/>
    </location>
    <ligand>
        <name>Mg(2+)</name>
        <dbReference type="ChEBI" id="CHEBI:18420"/>
        <note>shared with alpha subunit</note>
    </ligand>
</feature>
<evidence type="ECO:0000256" key="2">
    <source>
        <dbReference type="ARBA" id="ARBA00008653"/>
    </source>
</evidence>
<keyword evidence="9 15" id="KW-0067">ATP-binding</keyword>
<evidence type="ECO:0000256" key="9">
    <source>
        <dbReference type="ARBA" id="ARBA00022840"/>
    </source>
</evidence>
<dbReference type="NCBIfam" id="TIGR00472">
    <property type="entry name" value="pheT_bact"/>
    <property type="match status" value="1"/>
</dbReference>
<dbReference type="Pfam" id="PF17759">
    <property type="entry name" value="tRNA_synthFbeta"/>
    <property type="match status" value="1"/>
</dbReference>
<dbReference type="Gene3D" id="3.30.56.10">
    <property type="match status" value="2"/>
</dbReference>
<dbReference type="AlphaFoldDB" id="A0A1H3IYM9"/>
<evidence type="ECO:0000256" key="5">
    <source>
        <dbReference type="ARBA" id="ARBA00022555"/>
    </source>
</evidence>
<dbReference type="GO" id="GO:0140096">
    <property type="term" value="F:catalytic activity, acting on a protein"/>
    <property type="evidence" value="ECO:0007669"/>
    <property type="project" value="UniProtKB-ARBA"/>
</dbReference>
<name>A0A1H3IYM9_9FIRM</name>
<feature type="binding site" evidence="15">
    <location>
        <position position="460"/>
    </location>
    <ligand>
        <name>Mg(2+)</name>
        <dbReference type="ChEBI" id="CHEBI:18420"/>
        <note>shared with alpha subunit</note>
    </ligand>
</feature>
<dbReference type="InterPro" id="IPR005121">
    <property type="entry name" value="Fdx_antiC-bd"/>
</dbReference>
<dbReference type="Gene3D" id="3.30.930.10">
    <property type="entry name" value="Bira Bifunctional Protein, Domain 2"/>
    <property type="match status" value="1"/>
</dbReference>
<dbReference type="InterPro" id="IPR045060">
    <property type="entry name" value="Phe-tRNA-ligase_IIc_bsu"/>
</dbReference>
<evidence type="ECO:0000256" key="13">
    <source>
        <dbReference type="ARBA" id="ARBA00023146"/>
    </source>
</evidence>
<protein>
    <recommendedName>
        <fullName evidence="15">Phenylalanine--tRNA ligase beta subunit</fullName>
        <ecNumber evidence="15">6.1.1.20</ecNumber>
    </recommendedName>
    <alternativeName>
        <fullName evidence="15">Phenylalanyl-tRNA synthetase beta subunit</fullName>
        <shortName evidence="15">PheRS</shortName>
    </alternativeName>
</protein>
<feature type="domain" description="FDX-ACB" evidence="18">
    <location>
        <begin position="705"/>
        <end position="798"/>
    </location>
</feature>